<evidence type="ECO:0000256" key="4">
    <source>
        <dbReference type="RuleBase" id="RU003345"/>
    </source>
</evidence>
<dbReference type="AlphaFoldDB" id="A0A2V4V1W0"/>
<evidence type="ECO:0000313" key="7">
    <source>
        <dbReference type="EMBL" id="PYE39851.1"/>
    </source>
</evidence>
<evidence type="ECO:0000256" key="5">
    <source>
        <dbReference type="SAM" id="MobiDB-lite"/>
    </source>
</evidence>
<feature type="domain" description="Aldehyde dehydrogenase" evidence="6">
    <location>
        <begin position="59"/>
        <end position="510"/>
    </location>
</feature>
<evidence type="ECO:0000256" key="1">
    <source>
        <dbReference type="ARBA" id="ARBA00009986"/>
    </source>
</evidence>
<keyword evidence="2 4" id="KW-0560">Oxidoreductase</keyword>
<dbReference type="InterPro" id="IPR015590">
    <property type="entry name" value="Aldehyde_DH_dom"/>
</dbReference>
<feature type="active site" evidence="3">
    <location>
        <position position="287"/>
    </location>
</feature>
<evidence type="ECO:0000256" key="2">
    <source>
        <dbReference type="ARBA" id="ARBA00023002"/>
    </source>
</evidence>
<dbReference type="PANTHER" id="PTHR11699">
    <property type="entry name" value="ALDEHYDE DEHYDROGENASE-RELATED"/>
    <property type="match status" value="1"/>
</dbReference>
<protein>
    <submittedName>
        <fullName evidence="7">Betaine-aldehyde dehydrogenase</fullName>
    </submittedName>
</protein>
<evidence type="ECO:0000256" key="3">
    <source>
        <dbReference type="PROSITE-ProRule" id="PRU10007"/>
    </source>
</evidence>
<comment type="similarity">
    <text evidence="1 4">Belongs to the aldehyde dehydrogenase family.</text>
</comment>
<keyword evidence="8" id="KW-1185">Reference proteome</keyword>
<dbReference type="PROSITE" id="PS00070">
    <property type="entry name" value="ALDEHYDE_DEHYDR_CYS"/>
    <property type="match status" value="1"/>
</dbReference>
<evidence type="ECO:0000313" key="8">
    <source>
        <dbReference type="Proteomes" id="UP000247746"/>
    </source>
</evidence>
<proteinExistence type="inferred from homology"/>
<dbReference type="Proteomes" id="UP000247746">
    <property type="component" value="Unassembled WGS sequence"/>
</dbReference>
<evidence type="ECO:0000259" key="6">
    <source>
        <dbReference type="Pfam" id="PF00171"/>
    </source>
</evidence>
<organism evidence="7 8">
    <name type="scientific">Psychrobacter fozii</name>
    <dbReference type="NCBI Taxonomy" id="198480"/>
    <lineage>
        <taxon>Bacteria</taxon>
        <taxon>Pseudomonadati</taxon>
        <taxon>Pseudomonadota</taxon>
        <taxon>Gammaproteobacteria</taxon>
        <taxon>Moraxellales</taxon>
        <taxon>Moraxellaceae</taxon>
        <taxon>Psychrobacter</taxon>
    </lineage>
</organism>
<gene>
    <name evidence="7" type="ORF">DFP82_103300</name>
</gene>
<dbReference type="Gene3D" id="3.40.309.10">
    <property type="entry name" value="Aldehyde Dehydrogenase, Chain A, domain 2"/>
    <property type="match status" value="1"/>
</dbReference>
<dbReference type="InterPro" id="IPR016163">
    <property type="entry name" value="Ald_DH_C"/>
</dbReference>
<dbReference type="GO" id="GO:0016620">
    <property type="term" value="F:oxidoreductase activity, acting on the aldehyde or oxo group of donors, NAD or NADP as acceptor"/>
    <property type="evidence" value="ECO:0007669"/>
    <property type="project" value="InterPro"/>
</dbReference>
<dbReference type="RefSeq" id="WP_110922825.1">
    <property type="nucleotide sequence ID" value="NZ_QJSU01000003.1"/>
</dbReference>
<dbReference type="Pfam" id="PF00171">
    <property type="entry name" value="Aldedh"/>
    <property type="match status" value="1"/>
</dbReference>
<accession>A0A2V4V1W0</accession>
<dbReference type="InterPro" id="IPR016160">
    <property type="entry name" value="Ald_DH_CS_CYS"/>
</dbReference>
<dbReference type="InterPro" id="IPR029510">
    <property type="entry name" value="Ald_DH_CS_GLU"/>
</dbReference>
<dbReference type="FunFam" id="3.40.309.10:FF:000012">
    <property type="entry name" value="Betaine aldehyde dehydrogenase"/>
    <property type="match status" value="1"/>
</dbReference>
<comment type="caution">
    <text evidence="7">The sequence shown here is derived from an EMBL/GenBank/DDBJ whole genome shotgun (WGS) entry which is preliminary data.</text>
</comment>
<sequence length="514" mass="55057">MMETMNSKGITRESAIQTVQDEVMLNAAYINGDWITIEAPTADSDQTSPNKASSDKANNHALYDSNSGEIIATTRLCTQAHVDMAVNAASQAYPSWSQTTVDERAGYLNAIADTMEQQFDTLVGLSVLNNGKPIEEAKIDVSDSIACYRYYANLIIKQSTLSEVLTSESSIRLLKTYAPVGICALIVPWNFPMVTTAWKVAPALAAGCTVLLKPSEVTLLPELMLGNILSAIKLPKGVVNILPGAAEVGAAMTSHPLIDKVSFTGSNVIGEKVMTQAAKGIKDISLELGGKSAIVVCADVDIDYACDLIIGGIFTNAGQICSATSRLLVHEDIAQSLFETLKAKTESLKIGDGFAVDTQMGPMVSKQQLNQVKKYFDIAVNENLECLTGGEIVEGSGYFATPTIYTDVPVTSQLWIEEIFGPVLVCKTFTEKAEAIALANDSKFALAASIVSADETQALEIALQIQAGHIWINEQQIVLPETGWGGFKQSGIGRELGVDGLSAYQKSKHVLLPY</sequence>
<dbReference type="InterPro" id="IPR016161">
    <property type="entry name" value="Ald_DH/histidinol_DH"/>
</dbReference>
<feature type="compositionally biased region" description="Polar residues" evidence="5">
    <location>
        <begin position="43"/>
        <end position="52"/>
    </location>
</feature>
<reference evidence="7 8" key="1">
    <citation type="submission" date="2018-06" db="EMBL/GenBank/DDBJ databases">
        <title>Genomic Encyclopedia of Type Strains, Phase III (KMG-III): the genomes of soil and plant-associated and newly described type strains.</title>
        <authorList>
            <person name="Whitman W."/>
        </authorList>
    </citation>
    <scope>NUCLEOTIDE SEQUENCE [LARGE SCALE GENOMIC DNA]</scope>
    <source>
        <strain evidence="7 8">CECT 5889</strain>
    </source>
</reference>
<feature type="region of interest" description="Disordered" evidence="5">
    <location>
        <begin position="40"/>
        <end position="59"/>
    </location>
</feature>
<dbReference type="SUPFAM" id="SSF53720">
    <property type="entry name" value="ALDH-like"/>
    <property type="match status" value="1"/>
</dbReference>
<dbReference type="Gene3D" id="3.40.605.10">
    <property type="entry name" value="Aldehyde Dehydrogenase, Chain A, domain 1"/>
    <property type="match status" value="1"/>
</dbReference>
<dbReference type="InterPro" id="IPR016162">
    <property type="entry name" value="Ald_DH_N"/>
</dbReference>
<dbReference type="FunFam" id="3.40.605.10:FF:000007">
    <property type="entry name" value="NAD/NADP-dependent betaine aldehyde dehydrogenase"/>
    <property type="match status" value="1"/>
</dbReference>
<dbReference type="EMBL" id="QJSU01000003">
    <property type="protein sequence ID" value="PYE39851.1"/>
    <property type="molecule type" value="Genomic_DNA"/>
</dbReference>
<dbReference type="OrthoDB" id="9812625at2"/>
<name>A0A2V4V1W0_9GAMM</name>
<dbReference type="PROSITE" id="PS00687">
    <property type="entry name" value="ALDEHYDE_DEHYDR_GLU"/>
    <property type="match status" value="1"/>
</dbReference>